<keyword evidence="2" id="KW-0507">mRNA processing</keyword>
<feature type="domain" description="Maturase MatK N-terminal" evidence="3">
    <location>
        <begin position="39"/>
        <end position="117"/>
    </location>
</feature>
<dbReference type="InterPro" id="IPR024942">
    <property type="entry name" value="Maturase_MatK_N"/>
</dbReference>
<evidence type="ECO:0000256" key="1">
    <source>
        <dbReference type="ARBA" id="ARBA00006621"/>
    </source>
</evidence>
<organism evidence="4">
    <name type="scientific">Helianthus annuus</name>
    <name type="common">Common sunflower</name>
    <dbReference type="NCBI Taxonomy" id="4232"/>
    <lineage>
        <taxon>Eukaryota</taxon>
        <taxon>Viridiplantae</taxon>
        <taxon>Streptophyta</taxon>
        <taxon>Embryophyta</taxon>
        <taxon>Tracheophyta</taxon>
        <taxon>Spermatophyta</taxon>
        <taxon>Magnoliopsida</taxon>
        <taxon>eudicotyledons</taxon>
        <taxon>Gunneridae</taxon>
        <taxon>Pentapetalae</taxon>
        <taxon>asterids</taxon>
        <taxon>campanulids</taxon>
        <taxon>Asterales</taxon>
        <taxon>Asteraceae</taxon>
        <taxon>Asteroideae</taxon>
        <taxon>Heliantheae alliance</taxon>
        <taxon>Heliantheae</taxon>
        <taxon>Helianthus</taxon>
    </lineage>
</organism>
<dbReference type="PANTHER" id="PTHR34811:SF1">
    <property type="entry name" value="MATURASE K"/>
    <property type="match status" value="1"/>
</dbReference>
<dbReference type="Pfam" id="PF01824">
    <property type="entry name" value="MatK_N"/>
    <property type="match status" value="1"/>
</dbReference>
<evidence type="ECO:0000259" key="3">
    <source>
        <dbReference type="Pfam" id="PF01824"/>
    </source>
</evidence>
<dbReference type="EMBL" id="KZ113817">
    <property type="protein sequence ID" value="OTF84410.1"/>
    <property type="molecule type" value="Genomic_DNA"/>
</dbReference>
<evidence type="ECO:0000313" key="4">
    <source>
        <dbReference type="EMBL" id="OTF84410.1"/>
    </source>
</evidence>
<dbReference type="InterPro" id="IPR002866">
    <property type="entry name" value="Maturase_MatK"/>
</dbReference>
<accession>A0A1Y3BTU7</accession>
<gene>
    <name evidence="4" type="ORF">HannXRQ_Chr00c0496g0575171</name>
</gene>
<evidence type="ECO:0000256" key="2">
    <source>
        <dbReference type="ARBA" id="ARBA00022664"/>
    </source>
</evidence>
<dbReference type="STRING" id="4232.A0A1Y3BTU7"/>
<name>A0A1Y3BTU7_HELAN</name>
<proteinExistence type="inferred from homology"/>
<dbReference type="PANTHER" id="PTHR34811">
    <property type="entry name" value="MATURASE K"/>
    <property type="match status" value="1"/>
</dbReference>
<protein>
    <submittedName>
        <fullName evidence="4">Putative maturase MatK, N-terminal domain-containing protein</fullName>
    </submittedName>
</protein>
<dbReference type="InParanoid" id="A0A1Y3BTU7"/>
<dbReference type="GO" id="GO:0006397">
    <property type="term" value="P:mRNA processing"/>
    <property type="evidence" value="ECO:0007669"/>
    <property type="project" value="UniProtKB-KW"/>
</dbReference>
<comment type="similarity">
    <text evidence="1">Belongs to the intron maturase 2 family. MatK subfamily.</text>
</comment>
<dbReference type="GO" id="GO:0009507">
    <property type="term" value="C:chloroplast"/>
    <property type="evidence" value="ECO:0007669"/>
    <property type="project" value="InterPro"/>
</dbReference>
<sequence length="133" mass="16037">MYVNMNLASYFSVTNLLTYDQHLLEPLLNEYILWKNRASCRSLCQDFSSEFMVLQRFFMHYVRYQGKSILASKGTFLLMNKRKDYFFNFWKSYFYLWSYPGRISINQLSNHSLDFLGYRSSVRLKPSMYAVKC</sequence>
<reference evidence="4" key="1">
    <citation type="submission" date="2017-02" db="EMBL/GenBank/DDBJ databases">
        <title>Sunflower complete genome.</title>
        <authorList>
            <person name="Langlade N."/>
            <person name="Munos S."/>
        </authorList>
    </citation>
    <scope>NUCLEOTIDE SEQUENCE [LARGE SCALE GENOMIC DNA]</scope>
    <source>
        <tissue evidence="4">Leaves</tissue>
    </source>
</reference>
<dbReference type="AlphaFoldDB" id="A0A1Y3BTU7"/>